<comment type="subunit">
    <text evidence="5 15">Tightly associated with the cellulose synthase catalytic subunit.</text>
</comment>
<evidence type="ECO:0000256" key="1">
    <source>
        <dbReference type="ARBA" id="ARBA00002057"/>
    </source>
</evidence>
<evidence type="ECO:0000256" key="12">
    <source>
        <dbReference type="ARBA" id="ARBA00022989"/>
    </source>
</evidence>
<evidence type="ECO:0000256" key="4">
    <source>
        <dbReference type="ARBA" id="ARBA00010714"/>
    </source>
</evidence>
<keyword evidence="10 15" id="KW-0812">Transmembrane</keyword>
<comment type="pathway">
    <text evidence="3 15">Glycan metabolism; bacterial cellulose biosynthesis.</text>
</comment>
<keyword evidence="11 15" id="KW-0135">Cellulose biosynthesis</keyword>
<comment type="function">
    <text evidence="1 15">Binds the cellulose synthase activator, bis-(3'-5') cyclic diguanylic acid (c-di-GMP).</text>
</comment>
<evidence type="ECO:0000256" key="6">
    <source>
        <dbReference type="ARBA" id="ARBA00021844"/>
    </source>
</evidence>
<name>A0ABS2DRI5_9BURK</name>
<keyword evidence="12 15" id="KW-1133">Transmembrane helix</keyword>
<comment type="caution">
    <text evidence="16">The sequence shown here is derived from an EMBL/GenBank/DDBJ whole genome shotgun (WGS) entry which is preliminary data.</text>
</comment>
<proteinExistence type="inferred from homology"/>
<dbReference type="Pfam" id="PF03170">
    <property type="entry name" value="BcsB"/>
    <property type="match status" value="1"/>
</dbReference>
<comment type="similarity">
    <text evidence="4 15">Belongs to the AcsB/BcsB family.</text>
</comment>
<evidence type="ECO:0000256" key="5">
    <source>
        <dbReference type="ARBA" id="ARBA00011437"/>
    </source>
</evidence>
<dbReference type="Gene3D" id="2.60.120.260">
    <property type="entry name" value="Galactose-binding domain-like"/>
    <property type="match status" value="2"/>
</dbReference>
<protein>
    <recommendedName>
        <fullName evidence="6 15">Cyclic di-GMP-binding protein</fullName>
    </recommendedName>
    <alternativeName>
        <fullName evidence="14 15">Cellulose synthase regulatory subunit</fullName>
    </alternativeName>
</protein>
<reference evidence="16 17" key="1">
    <citation type="journal article" date="2021" name="Sci. Rep.">
        <title>The distribution of antibiotic resistance genes in chicken gut microbiota commensals.</title>
        <authorList>
            <person name="Juricova H."/>
            <person name="Matiasovicova J."/>
            <person name="Kubasova T."/>
            <person name="Cejkova D."/>
            <person name="Rychlik I."/>
        </authorList>
    </citation>
    <scope>NUCLEOTIDE SEQUENCE [LARGE SCALE GENOMIC DNA]</scope>
    <source>
        <strain evidence="16 17">An829</strain>
    </source>
</reference>
<evidence type="ECO:0000256" key="11">
    <source>
        <dbReference type="ARBA" id="ARBA00022916"/>
    </source>
</evidence>
<feature type="chain" id="PRO_5045011527" description="Cyclic di-GMP-binding protein" evidence="15">
    <location>
        <begin position="46"/>
        <end position="764"/>
    </location>
</feature>
<feature type="signal peptide" evidence="15">
    <location>
        <begin position="1"/>
        <end position="45"/>
    </location>
</feature>
<dbReference type="PANTHER" id="PTHR39083:SF1">
    <property type="entry name" value="CYCLIC DI-GMP-BINDING PROTEIN"/>
    <property type="match status" value="1"/>
</dbReference>
<gene>
    <name evidence="16" type="ORF">H6A60_05165</name>
</gene>
<evidence type="ECO:0000256" key="15">
    <source>
        <dbReference type="RuleBase" id="RU365021"/>
    </source>
</evidence>
<evidence type="ECO:0000256" key="14">
    <source>
        <dbReference type="ARBA" id="ARBA00033444"/>
    </source>
</evidence>
<evidence type="ECO:0000256" key="7">
    <source>
        <dbReference type="ARBA" id="ARBA00022475"/>
    </source>
</evidence>
<dbReference type="Proteomes" id="UP000715095">
    <property type="component" value="Unassembled WGS sequence"/>
</dbReference>
<evidence type="ECO:0000313" key="16">
    <source>
        <dbReference type="EMBL" id="MBM6703873.1"/>
    </source>
</evidence>
<dbReference type="PRINTS" id="PR01440">
    <property type="entry name" value="CELLSNTHASEB"/>
</dbReference>
<keyword evidence="7 15" id="KW-1003">Cell membrane</keyword>
<accession>A0ABS2DRI5</accession>
<keyword evidence="9 15" id="KW-0973">c-di-GMP</keyword>
<evidence type="ECO:0000256" key="2">
    <source>
        <dbReference type="ARBA" id="ARBA00004377"/>
    </source>
</evidence>
<sequence length="764" mass="80641">MMSSFNLRTRSSDASSRSSAAGVIRSLHAAAAAIALAFGTLSANAADAPAPVWRTDATATVSQSFDLIRLVPGGLATAVKLTGANPTQYFDFGIRADEVVSQAKLELAFTPSPSLIPGTSQLNVYLNGELQGVQAITKEMLGKSAQISVPLNAKSMKTRNQLSLEFVGHYQIVCENEGNSSLWLDISPSSRLTLQKQNLRLPNDLAQLPTPFADVSFDGPTTLPVVFAGSPSTDALRAAAIVTGRVAAVSAWRGSNFPVYFSEAPAKGHFVVFATNDKRPAFLASLPAFEGPELTIVDAPGSLYEKMLVVGGKTDADLVVAAQAFATPNRVLIGPHALIKDFKVAEPLPAYASPNWVNTDFAVPLSQLIEYPEQLTARGESLPPLHVNFRLAPDTYLTSASTATLSLLYRHSKPVSGQAAQLRTLVNGALADSQNLSVDASRGSAIVELPMTEGPAVALGGTRAGLAAFNDLSFEASYQAVANEGSPENCRAATMPSHQIQIEPSSMIEFDGMFHYAQLPEIGLFTQGAFPFSKYADLSQTAAVVRDGARPIELTTMLNAVGRIAATTGVAPYHITVATQAESAKLKDKDLLIVGPMPKGILDISPESAAALADDVSKWFAAPAADAGKKPAADAASEEALLDTGFAAIVSVRSPLDDGRTAVAFFAEDGASGHLLNTRLSNPGDLATATGGTVFVGEDNIRSFAPGSTYTVGDMPWFRRVWLSLADRPFVLVFCALLAAIVAGAGIFLFMRRWIRRRGMPGTN</sequence>
<keyword evidence="8 15" id="KW-0997">Cell inner membrane</keyword>
<evidence type="ECO:0000256" key="3">
    <source>
        <dbReference type="ARBA" id="ARBA00005186"/>
    </source>
</evidence>
<organism evidence="16 17">
    <name type="scientific">Sutterella massiliensis</name>
    <dbReference type="NCBI Taxonomy" id="1816689"/>
    <lineage>
        <taxon>Bacteria</taxon>
        <taxon>Pseudomonadati</taxon>
        <taxon>Pseudomonadota</taxon>
        <taxon>Betaproteobacteria</taxon>
        <taxon>Burkholderiales</taxon>
        <taxon>Sutterellaceae</taxon>
        <taxon>Sutterella</taxon>
    </lineage>
</organism>
<keyword evidence="13 15" id="KW-0472">Membrane</keyword>
<keyword evidence="17" id="KW-1185">Reference proteome</keyword>
<dbReference type="PANTHER" id="PTHR39083">
    <property type="entry name" value="CYCLIC DI-GMP-BINDING PROTEIN"/>
    <property type="match status" value="1"/>
</dbReference>
<dbReference type="EMBL" id="JACJJC010000006">
    <property type="protein sequence ID" value="MBM6703873.1"/>
    <property type="molecule type" value="Genomic_DNA"/>
</dbReference>
<dbReference type="InterPro" id="IPR003920">
    <property type="entry name" value="Cell_synth_B"/>
</dbReference>
<evidence type="ECO:0000256" key="13">
    <source>
        <dbReference type="ARBA" id="ARBA00023136"/>
    </source>
</evidence>
<keyword evidence="15" id="KW-0732">Signal</keyword>
<evidence type="ECO:0000256" key="9">
    <source>
        <dbReference type="ARBA" id="ARBA00022636"/>
    </source>
</evidence>
<evidence type="ECO:0000256" key="10">
    <source>
        <dbReference type="ARBA" id="ARBA00022692"/>
    </source>
</evidence>
<dbReference type="InterPro" id="IPR018513">
    <property type="entry name" value="Cell_synthase_bac"/>
</dbReference>
<comment type="subcellular location">
    <subcellularLocation>
        <location evidence="2">Cell inner membrane</location>
        <topology evidence="2">Single-pass membrane protein</topology>
    </subcellularLocation>
</comment>
<feature type="transmembrane region" description="Helical" evidence="15">
    <location>
        <begin position="730"/>
        <end position="751"/>
    </location>
</feature>
<evidence type="ECO:0000313" key="17">
    <source>
        <dbReference type="Proteomes" id="UP000715095"/>
    </source>
</evidence>
<evidence type="ECO:0000256" key="8">
    <source>
        <dbReference type="ARBA" id="ARBA00022519"/>
    </source>
</evidence>
<dbReference type="RefSeq" id="WP_205102343.1">
    <property type="nucleotide sequence ID" value="NZ_JACJJC010000006.1"/>
</dbReference>